<evidence type="ECO:0000313" key="2">
    <source>
        <dbReference type="Proteomes" id="UP001412067"/>
    </source>
</evidence>
<protein>
    <submittedName>
        <fullName evidence="1">CMP-sialic acid transporter 3</fullName>
    </submittedName>
</protein>
<accession>A0ABR2LCU9</accession>
<organism evidence="1 2">
    <name type="scientific">Platanthera guangdongensis</name>
    <dbReference type="NCBI Taxonomy" id="2320717"/>
    <lineage>
        <taxon>Eukaryota</taxon>
        <taxon>Viridiplantae</taxon>
        <taxon>Streptophyta</taxon>
        <taxon>Embryophyta</taxon>
        <taxon>Tracheophyta</taxon>
        <taxon>Spermatophyta</taxon>
        <taxon>Magnoliopsida</taxon>
        <taxon>Liliopsida</taxon>
        <taxon>Asparagales</taxon>
        <taxon>Orchidaceae</taxon>
        <taxon>Orchidoideae</taxon>
        <taxon>Orchideae</taxon>
        <taxon>Orchidinae</taxon>
        <taxon>Platanthera</taxon>
    </lineage>
</organism>
<evidence type="ECO:0000313" key="1">
    <source>
        <dbReference type="EMBL" id="KAK8937910.1"/>
    </source>
</evidence>
<proteinExistence type="predicted"/>
<comment type="caution">
    <text evidence="1">The sequence shown here is derived from an EMBL/GenBank/DDBJ whole genome shotgun (WGS) entry which is preliminary data.</text>
</comment>
<keyword evidence="2" id="KW-1185">Reference proteome</keyword>
<dbReference type="Proteomes" id="UP001412067">
    <property type="component" value="Unassembled WGS sequence"/>
</dbReference>
<reference evidence="1 2" key="1">
    <citation type="journal article" date="2022" name="Nat. Plants">
        <title>Genomes of leafy and leafless Platanthera orchids illuminate the evolution of mycoheterotrophy.</title>
        <authorList>
            <person name="Li M.H."/>
            <person name="Liu K.W."/>
            <person name="Li Z."/>
            <person name="Lu H.C."/>
            <person name="Ye Q.L."/>
            <person name="Zhang D."/>
            <person name="Wang J.Y."/>
            <person name="Li Y.F."/>
            <person name="Zhong Z.M."/>
            <person name="Liu X."/>
            <person name="Yu X."/>
            <person name="Liu D.K."/>
            <person name="Tu X.D."/>
            <person name="Liu B."/>
            <person name="Hao Y."/>
            <person name="Liao X.Y."/>
            <person name="Jiang Y.T."/>
            <person name="Sun W.H."/>
            <person name="Chen J."/>
            <person name="Chen Y.Q."/>
            <person name="Ai Y."/>
            <person name="Zhai J.W."/>
            <person name="Wu S.S."/>
            <person name="Zhou Z."/>
            <person name="Hsiao Y.Y."/>
            <person name="Wu W.L."/>
            <person name="Chen Y.Y."/>
            <person name="Lin Y.F."/>
            <person name="Hsu J.L."/>
            <person name="Li C.Y."/>
            <person name="Wang Z.W."/>
            <person name="Zhao X."/>
            <person name="Zhong W.Y."/>
            <person name="Ma X.K."/>
            <person name="Ma L."/>
            <person name="Huang J."/>
            <person name="Chen G.Z."/>
            <person name="Huang M.Z."/>
            <person name="Huang L."/>
            <person name="Peng D.H."/>
            <person name="Luo Y.B."/>
            <person name="Zou S.Q."/>
            <person name="Chen S.P."/>
            <person name="Lan S."/>
            <person name="Tsai W.C."/>
            <person name="Van de Peer Y."/>
            <person name="Liu Z.J."/>
        </authorList>
    </citation>
    <scope>NUCLEOTIDE SEQUENCE [LARGE SCALE GENOMIC DNA]</scope>
    <source>
        <strain evidence="1">Lor288</strain>
    </source>
</reference>
<gene>
    <name evidence="1" type="primary">UTR6</name>
    <name evidence="1" type="ORF">KSP40_PGU002368</name>
</gene>
<name>A0ABR2LCU9_9ASPA</name>
<dbReference type="EMBL" id="JBBWWR010000021">
    <property type="protein sequence ID" value="KAK8937910.1"/>
    <property type="molecule type" value="Genomic_DNA"/>
</dbReference>
<sequence length="93" mass="10507">MLKNGVLECSVCHSKLLSPNARAISKAYDRHRSNISSKHRALNFLLVAGDCVLVGLQEALICPIKLRICTDLFWFICPRWMESSNSVRSLLTF</sequence>